<dbReference type="InterPro" id="IPR050450">
    <property type="entry name" value="COX15/CtaA_HemeA_synthase"/>
</dbReference>
<evidence type="ECO:0000256" key="7">
    <source>
        <dbReference type="ARBA" id="ARBA00023004"/>
    </source>
</evidence>
<dbReference type="Proteomes" id="UP001597458">
    <property type="component" value="Unassembled WGS sequence"/>
</dbReference>
<keyword evidence="6" id="KW-0560">Oxidoreductase</keyword>
<evidence type="ECO:0000313" key="14">
    <source>
        <dbReference type="Proteomes" id="UP001597458"/>
    </source>
</evidence>
<keyword evidence="9 12" id="KW-0472">Membrane</keyword>
<keyword evidence="2" id="KW-1003">Cell membrane</keyword>
<comment type="caution">
    <text evidence="13">The sequence shown here is derived from an EMBL/GenBank/DDBJ whole genome shotgun (WGS) entry which is preliminary data.</text>
</comment>
<evidence type="ECO:0000256" key="8">
    <source>
        <dbReference type="ARBA" id="ARBA00023133"/>
    </source>
</evidence>
<keyword evidence="3 12" id="KW-0812">Transmembrane</keyword>
<keyword evidence="14" id="KW-1185">Reference proteome</keyword>
<dbReference type="EMBL" id="JBHUMR010000008">
    <property type="protein sequence ID" value="MFD2616993.1"/>
    <property type="molecule type" value="Genomic_DNA"/>
</dbReference>
<name>A0ABW5PQ84_9BACI</name>
<evidence type="ECO:0000256" key="1">
    <source>
        <dbReference type="ARBA" id="ARBA00004141"/>
    </source>
</evidence>
<accession>A0ABW5PQ84</accession>
<evidence type="ECO:0000256" key="3">
    <source>
        <dbReference type="ARBA" id="ARBA00022692"/>
    </source>
</evidence>
<organism evidence="13 14">
    <name type="scientific">Terrilactibacillus laevilacticus</name>
    <dbReference type="NCBI Taxonomy" id="1380157"/>
    <lineage>
        <taxon>Bacteria</taxon>
        <taxon>Bacillati</taxon>
        <taxon>Bacillota</taxon>
        <taxon>Bacilli</taxon>
        <taxon>Bacillales</taxon>
        <taxon>Bacillaceae</taxon>
        <taxon>Terrilactibacillus</taxon>
    </lineage>
</organism>
<dbReference type="RefSeq" id="WP_141189175.1">
    <property type="nucleotide sequence ID" value="NZ_JBHUMR010000008.1"/>
</dbReference>
<dbReference type="PANTHER" id="PTHR35457">
    <property type="entry name" value="HEME A SYNTHASE"/>
    <property type="match status" value="1"/>
</dbReference>
<keyword evidence="8" id="KW-0350">Heme biosynthesis</keyword>
<feature type="transmembrane region" description="Helical" evidence="12">
    <location>
        <begin position="7"/>
        <end position="26"/>
    </location>
</feature>
<feature type="transmembrane region" description="Helical" evidence="12">
    <location>
        <begin position="269"/>
        <end position="294"/>
    </location>
</feature>
<comment type="subcellular location">
    <subcellularLocation>
        <location evidence="1">Membrane</location>
        <topology evidence="1">Multi-pass membrane protein</topology>
    </subcellularLocation>
</comment>
<evidence type="ECO:0000256" key="4">
    <source>
        <dbReference type="ARBA" id="ARBA00022723"/>
    </source>
</evidence>
<dbReference type="InterPro" id="IPR003780">
    <property type="entry name" value="COX15/CtaA_fam"/>
</dbReference>
<feature type="transmembrane region" description="Helical" evidence="12">
    <location>
        <begin position="211"/>
        <end position="232"/>
    </location>
</feature>
<feature type="transmembrane region" description="Helical" evidence="12">
    <location>
        <begin position="118"/>
        <end position="141"/>
    </location>
</feature>
<protein>
    <submittedName>
        <fullName evidence="13">Heme A synthase</fullName>
    </submittedName>
</protein>
<dbReference type="PANTHER" id="PTHR35457:SF1">
    <property type="entry name" value="HEME A SYNTHASE"/>
    <property type="match status" value="1"/>
</dbReference>
<keyword evidence="5 12" id="KW-1133">Transmembrane helix</keyword>
<reference evidence="14" key="1">
    <citation type="journal article" date="2019" name="Int. J. Syst. Evol. Microbiol.">
        <title>The Global Catalogue of Microorganisms (GCM) 10K type strain sequencing project: providing services to taxonomists for standard genome sequencing and annotation.</title>
        <authorList>
            <consortium name="The Broad Institute Genomics Platform"/>
            <consortium name="The Broad Institute Genome Sequencing Center for Infectious Disease"/>
            <person name="Wu L."/>
            <person name="Ma J."/>
        </authorList>
    </citation>
    <scope>NUCLEOTIDE SEQUENCE [LARGE SCALE GENOMIC DNA]</scope>
    <source>
        <strain evidence="14">TISTR 2241</strain>
    </source>
</reference>
<evidence type="ECO:0000256" key="10">
    <source>
        <dbReference type="ARBA" id="ARBA00023157"/>
    </source>
</evidence>
<keyword evidence="10" id="KW-1015">Disulfide bond</keyword>
<evidence type="ECO:0000256" key="9">
    <source>
        <dbReference type="ARBA" id="ARBA00023136"/>
    </source>
</evidence>
<feature type="transmembrane region" description="Helical" evidence="12">
    <location>
        <begin position="161"/>
        <end position="180"/>
    </location>
</feature>
<evidence type="ECO:0000256" key="5">
    <source>
        <dbReference type="ARBA" id="ARBA00022989"/>
    </source>
</evidence>
<evidence type="ECO:0000256" key="11">
    <source>
        <dbReference type="ARBA" id="ARBA00023444"/>
    </source>
</evidence>
<feature type="transmembrane region" description="Helical" evidence="12">
    <location>
        <begin position="239"/>
        <end position="263"/>
    </location>
</feature>
<evidence type="ECO:0000256" key="2">
    <source>
        <dbReference type="ARBA" id="ARBA00022475"/>
    </source>
</evidence>
<evidence type="ECO:0000256" key="6">
    <source>
        <dbReference type="ARBA" id="ARBA00023002"/>
    </source>
</evidence>
<sequence length="299" mass="33480">MNRIWRYISVFATIMILIVVIMGALVTNTGSQAGCGSSWPLCNGEVIPTQAQKHTIIEVSHRYVTGITGIAVVIQAIWVWFKWRSKETRILAVSSVFFLVLQALLGAAAVIWSQSSYVLALHFGISLLSFASVLLITIVVFEKTYWKTGRISFDLSKGIKWNFVLLGIYTYILVYSGAFVRHTDSSLGCTDFPRCNGEWIPPIASRAGIQYLHRVLALILVIWLIGTLIYVLKKYKDIPLLSIGLVIAIVFVFLQALSGIFIIQTNMMLVFLLLHAFFVTCFFGILVGLTMITLRKYTP</sequence>
<feature type="transmembrane region" description="Helical" evidence="12">
    <location>
        <begin position="90"/>
        <end position="112"/>
    </location>
</feature>
<comment type="pathway">
    <text evidence="11">Porphyrin-containing compound metabolism.</text>
</comment>
<keyword evidence="7" id="KW-0408">Iron</keyword>
<evidence type="ECO:0000313" key="13">
    <source>
        <dbReference type="EMBL" id="MFD2616993.1"/>
    </source>
</evidence>
<proteinExistence type="predicted"/>
<feature type="transmembrane region" description="Helical" evidence="12">
    <location>
        <begin position="63"/>
        <end position="81"/>
    </location>
</feature>
<dbReference type="Pfam" id="PF02628">
    <property type="entry name" value="COX15-CtaA"/>
    <property type="match status" value="1"/>
</dbReference>
<keyword evidence="4" id="KW-0479">Metal-binding</keyword>
<gene>
    <name evidence="13" type="ORF">ACFSTF_06660</name>
</gene>
<evidence type="ECO:0000256" key="12">
    <source>
        <dbReference type="SAM" id="Phobius"/>
    </source>
</evidence>